<evidence type="ECO:0000256" key="11">
    <source>
        <dbReference type="ARBA" id="ARBA00023212"/>
    </source>
</evidence>
<keyword evidence="6" id="KW-0547">Nucleotide-binding</keyword>
<dbReference type="InterPro" id="IPR026983">
    <property type="entry name" value="DHC"/>
</dbReference>
<dbReference type="Gene3D" id="3.20.180.20">
    <property type="entry name" value="Dynein heavy chain, N-terminal domain 2"/>
    <property type="match status" value="1"/>
</dbReference>
<dbReference type="PANTHER" id="PTHR22878">
    <property type="entry name" value="DYNEIN HEAVY CHAIN 6, AXONEMAL-LIKE-RELATED"/>
    <property type="match status" value="1"/>
</dbReference>
<feature type="domain" description="AAA+ ATPase" evidence="13">
    <location>
        <begin position="2040"/>
        <end position="2189"/>
    </location>
</feature>
<dbReference type="Pfam" id="PF17852">
    <property type="entry name" value="Dynein_AAA_lid"/>
    <property type="match status" value="1"/>
</dbReference>
<dbReference type="FunFam" id="1.20.140.100:FF:000004">
    <property type="entry name" value="Dynein axonemal heavy chain 6"/>
    <property type="match status" value="1"/>
</dbReference>
<dbReference type="FunFam" id="3.40.50.300:FF:000063">
    <property type="entry name" value="dynein heavy chain 6, axonemal"/>
    <property type="match status" value="1"/>
</dbReference>
<dbReference type="GO" id="GO:0007018">
    <property type="term" value="P:microtubule-based movement"/>
    <property type="evidence" value="ECO:0007669"/>
    <property type="project" value="InterPro"/>
</dbReference>
<dbReference type="InterPro" id="IPR042222">
    <property type="entry name" value="Dynein_2_N"/>
</dbReference>
<dbReference type="Gene3D" id="1.10.287.2620">
    <property type="match status" value="1"/>
</dbReference>
<comment type="subcellular location">
    <subcellularLocation>
        <location evidence="1">Cytoplasm</location>
        <location evidence="1">Cytoskeleton</location>
    </subcellularLocation>
</comment>
<evidence type="ECO:0000256" key="7">
    <source>
        <dbReference type="ARBA" id="ARBA00022840"/>
    </source>
</evidence>
<dbReference type="GO" id="GO:0030286">
    <property type="term" value="C:dynein complex"/>
    <property type="evidence" value="ECO:0007669"/>
    <property type="project" value="UniProtKB-KW"/>
</dbReference>
<dbReference type="InterPro" id="IPR041466">
    <property type="entry name" value="Dynein_AAA5_ext"/>
</dbReference>
<evidence type="ECO:0000256" key="4">
    <source>
        <dbReference type="ARBA" id="ARBA00022701"/>
    </source>
</evidence>
<evidence type="ECO:0000256" key="10">
    <source>
        <dbReference type="ARBA" id="ARBA00023175"/>
    </source>
</evidence>
<evidence type="ECO:0000256" key="1">
    <source>
        <dbReference type="ARBA" id="ARBA00004245"/>
    </source>
</evidence>
<keyword evidence="11" id="KW-0206">Cytoskeleton</keyword>
<evidence type="ECO:0000256" key="3">
    <source>
        <dbReference type="ARBA" id="ARBA00022490"/>
    </source>
</evidence>
<dbReference type="GO" id="GO:0005874">
    <property type="term" value="C:microtubule"/>
    <property type="evidence" value="ECO:0007669"/>
    <property type="project" value="UniProtKB-KW"/>
</dbReference>
<feature type="domain" description="AAA+ ATPase" evidence="13">
    <location>
        <begin position="1697"/>
        <end position="1833"/>
    </location>
</feature>
<dbReference type="InterPro" id="IPR013602">
    <property type="entry name" value="Dynein_heavy_linker"/>
</dbReference>
<dbReference type="FunFam" id="1.10.287.2620:FF:000001">
    <property type="entry name" value="Cytoplasmic dynein heavy chain 1"/>
    <property type="match status" value="1"/>
</dbReference>
<dbReference type="Pfam" id="PF22597">
    <property type="entry name" value="DYN_lid"/>
    <property type="match status" value="1"/>
</dbReference>
<dbReference type="FunFam" id="3.40.50.300:FF:001143">
    <property type="entry name" value="Dynein axonemal heavy chain 6"/>
    <property type="match status" value="1"/>
</dbReference>
<accession>V8PI40</accession>
<name>V8PI40_OPHHA</name>
<dbReference type="FunFam" id="3.20.180.20:FF:000004">
    <property type="entry name" value="Dynein axonemal heavy chain 6"/>
    <property type="match status" value="1"/>
</dbReference>
<dbReference type="Gene3D" id="1.20.58.1120">
    <property type="match status" value="1"/>
</dbReference>
<feature type="non-terminal residue" evidence="14">
    <location>
        <position position="2382"/>
    </location>
</feature>
<sequence length="2382" mass="272140">MSKRVLLPSIPSLESTVSRSNQSSSEESSNGKSSPSINELRNRLTSVAPKQMASNPEALKFEHNTKSQERTRKRQQPIKLEPLPALKTYQHQKQPEYIYQKNREKLLSAGVLKPTTSAEKRKWPGTVEAISSELQEELKERQMLSAMVRIPTPPKQPRSILKTSACKSGLTPPLRTFSEPEEVIKANVTEPLQIIRIICENKNLGFLYMTPAVPKSSIEYDTYNLKIVSYDCINKNDYYTISPQAVIHTYNGEVEYLELERWEQEYVYHRALVKITIFAIFRKWKSFNVWRKNVRCKKINSCRRALQKNLFICLRPAILNIQEMCYRIGDMVLVQIEKGYIYTLIEFKGTQFSQLKDVASRLSEFRELAKEVVRGACRTALLETGFTPDDYFYSIENAEQATKKEVVVGVIPRVEKDMYSEQPERMTYTEQANKRAHFIRLADYLIVNTMHVLAVKSVATLLHYLTEKLKKTPLADIIQTWNTDLEAPEVVEKKGTPSVIAEEEEASIPMFLVELILEIHALLFEPTVEEFQDAMADIVSQFQATVLSVANLVPDQYFDAFTRPVINNKIEEKTCGEGPSLSTMFKDDKHLQTIILQIKETIDSAFEAANLYAATFEKFRLFFRENESLDLPALKKEEPDVKFFAEQLEKYHRQHKEALAIKQKRSLGLFLIDAKKLKDKLIPSPKRCLEVINEMLPVIAKKKVNTILAEANDAKFKLEFLPSTTTEYVVTLTFLDEIQDRIEILEDESKVVSKMYQLIEQYIIPTPPEDFALYSSLKPSIVAVRNAIDKSVGERDASIVKFCQLLDEDVHDLNEEDPQILDADADQDKVKVILSELQAILDEIQKRAFQYKSYQKNFKVDITKFDTLEEVCAELKLKQLLWDSLSEWSILEEEWMESKFDSLDPELLNGQVSKYAKFVNQLEKGLPPNNVVPQLKEKVEKMKEKLPVITDLRNPFLKPRHWITLEQIVGAPLIDLENPLTLERLTQISAFEYTQEIQDVSGQASGEASLEIILKKVEDAWKTTEFIVIPHRDSKDVFILGGTDDIQVILDDSTINVATIASSRYVGPLKPRVDEWQKQLSLFSQTLEEWLTCQRNWLYLESIFSAPDIQRQLPAEAKMFLQVDKSWKEVMRKVNRLPNALRAATQPGLLETFQNNNALLDQIQKCLEAYLESKRVIFPRFYFLSNDELLEILAQTRNPQAVQPHLRKCFDSISKLEFAYMAPAEGEEKVLTNDILAMLSPEGERVGLGKGLKARGNVEDWLGKVEEAMFTSLRRLSKAAIADYQTRERTEWVVAGHPSQVVLTISQLMWCRDLTQCLEGEDHDHLVALEEFENENFDRLNALASLVRGILPKIHRNIITALITIDVHARDIVTELVKQKVDSVDNFDWQRQLRYYWDLDLDNCVARMALSQYTYAYEYLGACPRLVITPLTDRCYLCLMGALQLDLGGAPAGPAGTGKTETTKDLAKALAIQCVVFNCSDGLDYKMMGRFFSGLAQSGAWCCFDEFNRIDIEVLSVIAQQLITIRNAKAAKVTRFMFEGREIKLIMTCAAFITMNPGYAGRTELPDNLKALFRPFSMMVPNYALIAEVILYSEGFESSKILARKMTQISLKREHPNLNEEVVLIRALRDSNLPKFLADDALLFSGIISDLFPGVIIPEHNYGVLQSTIVDIILSKGLQTEATMIRKVIQLYETMLVRHGVMLVGPTGGGKTTVYQILADTLGALHKAGEDYHFFQPVKTYVLNPKSITMGELYGEVNNLTLEWKDGLMALSVRAAVVDTSEDHKWIISDGPVDALWIENLNTVLDDNKMLCLANSERIKLTPSIHMMFEVEDLRVASPATVSRCGMVYIDPDELKWMPYVKTWMAGLEEKLNEETRTYLFELFSRYVEDGLKYIHKKCSQAIRQVDISKVVTLCCLLESLLLGKGGPSMNLEQSRLNSLVCQTFVFCYLWSVGGNVMENCWDAFDTFVRQQFEDNPDAKLPTSGDLWSLYIDYDTRRLDPWERIIPTFKYKRTVPFFEMLVPTTDTVRYGFLMEKLLAVKHSVLFTGITGVGKSVVAKSLLNKIQDEAGYVPVYLNFSAQTSSSRTQEIIESKLEKKRKNILGAPGKKRVVIFVDDLNMPKLDRYGSQPPIELLRQYQDFGGFYDRDKLFWKEIHDVTICSACAPPGGGRNPVTARFIRHFAMLCLPTPSEHSLKQIFQAILKGFLAEFAQVVKQCASSIVEAAVEIYQRMSIDLLPTPAKSHYVFNLRDLSKCVQGILQCDPVSVRDQNQIFRLFCHECQRIFHDRLICNEDKQYFYSMLSDMASKYFGVSIDPDSFASKPILFGDYIKIGIEKAERIYEELPDMEKIIGVLQDYLDDYNITSSKEVKLVFFQDAVEHVS</sequence>
<dbReference type="FunFam" id="1.20.920.30:FF:000005">
    <property type="entry name" value="Dynein, axonemal, heavy chain 2"/>
    <property type="match status" value="1"/>
</dbReference>
<dbReference type="GO" id="GO:0045505">
    <property type="term" value="F:dynein intermediate chain binding"/>
    <property type="evidence" value="ECO:0007669"/>
    <property type="project" value="InterPro"/>
</dbReference>
<feature type="compositionally biased region" description="Low complexity" evidence="12">
    <location>
        <begin position="14"/>
        <end position="39"/>
    </location>
</feature>
<dbReference type="InterPro" id="IPR027417">
    <property type="entry name" value="P-loop_NTPase"/>
</dbReference>
<keyword evidence="9" id="KW-0175">Coiled coil</keyword>
<evidence type="ECO:0000313" key="15">
    <source>
        <dbReference type="Proteomes" id="UP000018936"/>
    </source>
</evidence>
<dbReference type="Pfam" id="PF12774">
    <property type="entry name" value="AAA_6"/>
    <property type="match status" value="2"/>
</dbReference>
<evidence type="ECO:0000256" key="9">
    <source>
        <dbReference type="ARBA" id="ARBA00023054"/>
    </source>
</evidence>
<reference evidence="14 15" key="1">
    <citation type="journal article" date="2013" name="Proc. Natl. Acad. Sci. U.S.A.">
        <title>The king cobra genome reveals dynamic gene evolution and adaptation in the snake venom system.</title>
        <authorList>
            <person name="Vonk F.J."/>
            <person name="Casewell N.R."/>
            <person name="Henkel C.V."/>
            <person name="Heimberg A.M."/>
            <person name="Jansen H.J."/>
            <person name="McCleary R.J."/>
            <person name="Kerkkamp H.M."/>
            <person name="Vos R.A."/>
            <person name="Guerreiro I."/>
            <person name="Calvete J.J."/>
            <person name="Wuster W."/>
            <person name="Woods A.E."/>
            <person name="Logan J.M."/>
            <person name="Harrison R.A."/>
            <person name="Castoe T.A."/>
            <person name="de Koning A.P."/>
            <person name="Pollock D.D."/>
            <person name="Yandell M."/>
            <person name="Calderon D."/>
            <person name="Renjifo C."/>
            <person name="Currier R.B."/>
            <person name="Salgado D."/>
            <person name="Pla D."/>
            <person name="Sanz L."/>
            <person name="Hyder A.S."/>
            <person name="Ribeiro J.M."/>
            <person name="Arntzen J.W."/>
            <person name="van den Thillart G.E."/>
            <person name="Boetzer M."/>
            <person name="Pirovano W."/>
            <person name="Dirks R.P."/>
            <person name="Spaink H.P."/>
            <person name="Duboule D."/>
            <person name="McGlinn E."/>
            <person name="Kini R.M."/>
            <person name="Richardson M.K."/>
        </authorList>
    </citation>
    <scope>NUCLEOTIDE SEQUENCE</scope>
    <source>
        <tissue evidence="14">Blood</tissue>
    </source>
</reference>
<evidence type="ECO:0000256" key="6">
    <source>
        <dbReference type="ARBA" id="ARBA00022741"/>
    </source>
</evidence>
<evidence type="ECO:0000256" key="5">
    <source>
        <dbReference type="ARBA" id="ARBA00022737"/>
    </source>
</evidence>
<dbReference type="InterPro" id="IPR043157">
    <property type="entry name" value="Dynein_AAA1S"/>
</dbReference>
<dbReference type="Proteomes" id="UP000018936">
    <property type="component" value="Unassembled WGS sequence"/>
</dbReference>
<evidence type="ECO:0000313" key="14">
    <source>
        <dbReference type="EMBL" id="ETE73688.1"/>
    </source>
</evidence>
<dbReference type="PANTHER" id="PTHR22878:SF67">
    <property type="entry name" value="DYNEIN AXONEMAL HEAVY CHAIN 6"/>
    <property type="match status" value="1"/>
</dbReference>
<dbReference type="GO" id="GO:0051959">
    <property type="term" value="F:dynein light intermediate chain binding"/>
    <property type="evidence" value="ECO:0007669"/>
    <property type="project" value="InterPro"/>
</dbReference>
<keyword evidence="8" id="KW-0243">Dynein</keyword>
<feature type="region of interest" description="Disordered" evidence="12">
    <location>
        <begin position="1"/>
        <end position="89"/>
    </location>
</feature>
<dbReference type="SUPFAM" id="SSF52540">
    <property type="entry name" value="P-loop containing nucleoside triphosphate hydrolases"/>
    <property type="match status" value="3"/>
</dbReference>
<proteinExistence type="inferred from homology"/>
<keyword evidence="5" id="KW-0677">Repeat</keyword>
<dbReference type="GO" id="GO:0005524">
    <property type="term" value="F:ATP binding"/>
    <property type="evidence" value="ECO:0007669"/>
    <property type="project" value="UniProtKB-KW"/>
</dbReference>
<feature type="domain" description="AAA+ ATPase" evidence="13">
    <location>
        <begin position="1445"/>
        <end position="1548"/>
    </location>
</feature>
<keyword evidence="10" id="KW-0505">Motor protein</keyword>
<dbReference type="Pfam" id="PF08393">
    <property type="entry name" value="DHC_N2"/>
    <property type="match status" value="1"/>
</dbReference>
<dbReference type="FunFam" id="1.20.58.1120:FF:000011">
    <property type="entry name" value="Dynein, axonemal, heavy chain 6"/>
    <property type="match status" value="1"/>
</dbReference>
<dbReference type="Gene3D" id="1.20.920.30">
    <property type="match status" value="1"/>
</dbReference>
<evidence type="ECO:0000259" key="13">
    <source>
        <dbReference type="SMART" id="SM00382"/>
    </source>
</evidence>
<dbReference type="OrthoDB" id="5593012at2759"/>
<dbReference type="Pfam" id="PF12775">
    <property type="entry name" value="AAA_7"/>
    <property type="match status" value="1"/>
</dbReference>
<keyword evidence="4" id="KW-0493">Microtubule</keyword>
<keyword evidence="15" id="KW-1185">Reference proteome</keyword>
<dbReference type="InterPro" id="IPR003593">
    <property type="entry name" value="AAA+_ATPase"/>
</dbReference>
<comment type="similarity">
    <text evidence="2">Belongs to the dynein heavy chain family.</text>
</comment>
<dbReference type="CDD" id="cd00009">
    <property type="entry name" value="AAA"/>
    <property type="match status" value="1"/>
</dbReference>
<dbReference type="EMBL" id="AZIM01000054">
    <property type="protein sequence ID" value="ETE73688.1"/>
    <property type="molecule type" value="Genomic_DNA"/>
</dbReference>
<keyword evidence="7" id="KW-0067">ATP-binding</keyword>
<dbReference type="InterPro" id="IPR035699">
    <property type="entry name" value="AAA_6"/>
</dbReference>
<evidence type="ECO:0000256" key="8">
    <source>
        <dbReference type="ARBA" id="ARBA00023017"/>
    </source>
</evidence>
<evidence type="ECO:0000256" key="2">
    <source>
        <dbReference type="ARBA" id="ARBA00008887"/>
    </source>
</evidence>
<dbReference type="Gene3D" id="3.40.50.300">
    <property type="entry name" value="P-loop containing nucleotide triphosphate hydrolases"/>
    <property type="match status" value="3"/>
</dbReference>
<comment type="caution">
    <text evidence="14">The sequence shown here is derived from an EMBL/GenBank/DDBJ whole genome shotgun (WGS) entry which is preliminary data.</text>
</comment>
<evidence type="ECO:0000256" key="12">
    <source>
        <dbReference type="SAM" id="MobiDB-lite"/>
    </source>
</evidence>
<dbReference type="InterPro" id="IPR054354">
    <property type="entry name" value="DYNC2H1-like_lid"/>
</dbReference>
<organism evidence="14 15">
    <name type="scientific">Ophiophagus hannah</name>
    <name type="common">King cobra</name>
    <name type="synonym">Naja hannah</name>
    <dbReference type="NCBI Taxonomy" id="8665"/>
    <lineage>
        <taxon>Eukaryota</taxon>
        <taxon>Metazoa</taxon>
        <taxon>Chordata</taxon>
        <taxon>Craniata</taxon>
        <taxon>Vertebrata</taxon>
        <taxon>Euteleostomi</taxon>
        <taxon>Lepidosauria</taxon>
        <taxon>Squamata</taxon>
        <taxon>Bifurcata</taxon>
        <taxon>Unidentata</taxon>
        <taxon>Episquamata</taxon>
        <taxon>Toxicofera</taxon>
        <taxon>Serpentes</taxon>
        <taxon>Colubroidea</taxon>
        <taxon>Elapidae</taxon>
        <taxon>Elapinae</taxon>
        <taxon>Ophiophagus</taxon>
    </lineage>
</organism>
<keyword evidence="3" id="KW-0963">Cytoplasm</keyword>
<feature type="compositionally biased region" description="Basic and acidic residues" evidence="12">
    <location>
        <begin position="59"/>
        <end position="70"/>
    </location>
</feature>
<protein>
    <submittedName>
        <fullName evidence="14">Dynein heavy chain 6, axonemal</fullName>
    </submittedName>
</protein>
<gene>
    <name evidence="14" type="primary">DNAH6</name>
    <name evidence="14" type="ORF">L345_00474</name>
</gene>
<dbReference type="InterPro" id="IPR042228">
    <property type="entry name" value="Dynein_linker_3"/>
</dbReference>
<dbReference type="Gene3D" id="1.20.140.100">
    <property type="entry name" value="Dynein heavy chain, N-terminal domain 2"/>
    <property type="match status" value="1"/>
</dbReference>
<dbReference type="Gene3D" id="1.10.8.710">
    <property type="match status" value="2"/>
</dbReference>
<dbReference type="SMART" id="SM00382">
    <property type="entry name" value="AAA"/>
    <property type="match status" value="3"/>
</dbReference>